<sequence length="86" mass="8971">MKVTVAFAVVVYCVLGYFCGLSDALKCYECTSATSNDCADPFSTSKSEDNCSMCGKTKITIGGSEVLQRTCLPKTQGISTGCTSGS</sequence>
<name>A0ABY7GE13_MYAAR</name>
<gene>
    <name evidence="4" type="ORF">MAR_033743</name>
</gene>
<keyword evidence="5" id="KW-1185">Reference proteome</keyword>
<dbReference type="Proteomes" id="UP001164746">
    <property type="component" value="Chromosome 17"/>
</dbReference>
<dbReference type="PANTHER" id="PTHR33562">
    <property type="entry name" value="ATILLA, ISOFORM B-RELATED-RELATED"/>
    <property type="match status" value="1"/>
</dbReference>
<dbReference type="InterPro" id="IPR031424">
    <property type="entry name" value="QVR-like"/>
</dbReference>
<evidence type="ECO:0000256" key="2">
    <source>
        <dbReference type="ARBA" id="ARBA00023180"/>
    </source>
</evidence>
<feature type="signal peptide" evidence="3">
    <location>
        <begin position="1"/>
        <end position="24"/>
    </location>
</feature>
<reference evidence="4" key="1">
    <citation type="submission" date="2022-11" db="EMBL/GenBank/DDBJ databases">
        <title>Centuries of genome instability and evolution in soft-shell clam transmissible cancer (bioRxiv).</title>
        <authorList>
            <person name="Hart S.F.M."/>
            <person name="Yonemitsu M.A."/>
            <person name="Giersch R.M."/>
            <person name="Beal B.F."/>
            <person name="Arriagada G."/>
            <person name="Davis B.W."/>
            <person name="Ostrander E.A."/>
            <person name="Goff S.P."/>
            <person name="Metzger M.J."/>
        </authorList>
    </citation>
    <scope>NUCLEOTIDE SEQUENCE</scope>
    <source>
        <strain evidence="4">MELC-2E11</strain>
        <tissue evidence="4">Siphon/mantle</tissue>
    </source>
</reference>
<dbReference type="InterPro" id="IPR050975">
    <property type="entry name" value="Sleep_regulator"/>
</dbReference>
<feature type="non-terminal residue" evidence="4">
    <location>
        <position position="1"/>
    </location>
</feature>
<dbReference type="Pfam" id="PF17064">
    <property type="entry name" value="QVR"/>
    <property type="match status" value="1"/>
</dbReference>
<accession>A0ABY7GE13</accession>
<feature type="chain" id="PRO_5045858570" evidence="3">
    <location>
        <begin position="25"/>
        <end position="86"/>
    </location>
</feature>
<protein>
    <submittedName>
        <fullName evidence="4">Uncharacterized protein</fullName>
    </submittedName>
</protein>
<evidence type="ECO:0000256" key="3">
    <source>
        <dbReference type="SAM" id="SignalP"/>
    </source>
</evidence>
<evidence type="ECO:0000313" key="5">
    <source>
        <dbReference type="Proteomes" id="UP001164746"/>
    </source>
</evidence>
<keyword evidence="2" id="KW-0325">Glycoprotein</keyword>
<proteinExistence type="predicted"/>
<keyword evidence="1 3" id="KW-0732">Signal</keyword>
<dbReference type="EMBL" id="CP111028">
    <property type="protein sequence ID" value="WAR31201.1"/>
    <property type="molecule type" value="Genomic_DNA"/>
</dbReference>
<organism evidence="4 5">
    <name type="scientific">Mya arenaria</name>
    <name type="common">Soft-shell clam</name>
    <dbReference type="NCBI Taxonomy" id="6604"/>
    <lineage>
        <taxon>Eukaryota</taxon>
        <taxon>Metazoa</taxon>
        <taxon>Spiralia</taxon>
        <taxon>Lophotrochozoa</taxon>
        <taxon>Mollusca</taxon>
        <taxon>Bivalvia</taxon>
        <taxon>Autobranchia</taxon>
        <taxon>Heteroconchia</taxon>
        <taxon>Euheterodonta</taxon>
        <taxon>Imparidentia</taxon>
        <taxon>Neoheterodontei</taxon>
        <taxon>Myida</taxon>
        <taxon>Myoidea</taxon>
        <taxon>Myidae</taxon>
        <taxon>Mya</taxon>
    </lineage>
</organism>
<evidence type="ECO:0000256" key="1">
    <source>
        <dbReference type="ARBA" id="ARBA00022729"/>
    </source>
</evidence>
<evidence type="ECO:0000313" key="4">
    <source>
        <dbReference type="EMBL" id="WAR31201.1"/>
    </source>
</evidence>